<evidence type="ECO:0000313" key="14">
    <source>
        <dbReference type="Proteomes" id="UP000315103"/>
    </source>
</evidence>
<feature type="region of interest" description="Disordered" evidence="11">
    <location>
        <begin position="24"/>
        <end position="69"/>
    </location>
</feature>
<evidence type="ECO:0000256" key="10">
    <source>
        <dbReference type="RuleBase" id="RU367119"/>
    </source>
</evidence>
<keyword evidence="6 10" id="KW-0592">Phosphate transport</keyword>
<dbReference type="Gene3D" id="3.40.190.10">
    <property type="entry name" value="Periplasmic binding protein-like II"/>
    <property type="match status" value="2"/>
</dbReference>
<evidence type="ECO:0000256" key="3">
    <source>
        <dbReference type="ARBA" id="ARBA00008725"/>
    </source>
</evidence>
<dbReference type="GO" id="GO:0005886">
    <property type="term" value="C:plasma membrane"/>
    <property type="evidence" value="ECO:0007669"/>
    <property type="project" value="UniProtKB-SubCell"/>
</dbReference>
<evidence type="ECO:0000256" key="7">
    <source>
        <dbReference type="ARBA" id="ARBA00022729"/>
    </source>
</evidence>
<dbReference type="OrthoDB" id="9790048at2"/>
<dbReference type="InterPro" id="IPR011862">
    <property type="entry name" value="Phos-bd"/>
</dbReference>
<feature type="chain" id="PRO_5039762639" description="Phosphate-binding protein" evidence="10">
    <location>
        <begin position="20"/>
        <end position="336"/>
    </location>
</feature>
<gene>
    <name evidence="13" type="ORF">FO441_04000</name>
</gene>
<evidence type="ECO:0000256" key="1">
    <source>
        <dbReference type="ARBA" id="ARBA00002841"/>
    </source>
</evidence>
<comment type="function">
    <text evidence="10">Involved in the system for phosphate transport across the cytoplasmic membrane.</text>
</comment>
<keyword evidence="7 10" id="KW-0732">Signal</keyword>
<dbReference type="GO" id="GO:0006817">
    <property type="term" value="P:phosphate ion transport"/>
    <property type="evidence" value="ECO:0007669"/>
    <property type="project" value="UniProtKB-UniRule"/>
</dbReference>
<keyword evidence="14" id="KW-1185">Reference proteome</keyword>
<keyword evidence="10" id="KW-1003">Cell membrane</keyword>
<comment type="similarity">
    <text evidence="3 10">Belongs to the PstS family.</text>
</comment>
<dbReference type="GO" id="GO:0042301">
    <property type="term" value="F:phosphate ion binding"/>
    <property type="evidence" value="ECO:0007669"/>
    <property type="project" value="UniProtKB-UniRule"/>
</dbReference>
<dbReference type="NCBIfam" id="TIGR02136">
    <property type="entry name" value="ptsS_2"/>
    <property type="match status" value="1"/>
</dbReference>
<dbReference type="PROSITE" id="PS51257">
    <property type="entry name" value="PROKAR_LIPOPROTEIN"/>
    <property type="match status" value="1"/>
</dbReference>
<dbReference type="EMBL" id="VMSJ01000001">
    <property type="protein sequence ID" value="TVT29455.1"/>
    <property type="molecule type" value="Genomic_DNA"/>
</dbReference>
<dbReference type="PANTHER" id="PTHR30570">
    <property type="entry name" value="PERIPLASMIC PHOSPHATE BINDING COMPONENT OF PHOSPHATE ABC TRANSPORTER"/>
    <property type="match status" value="1"/>
</dbReference>
<feature type="compositionally biased region" description="Acidic residues" evidence="11">
    <location>
        <begin position="31"/>
        <end position="57"/>
    </location>
</feature>
<dbReference type="AlphaFoldDB" id="A0A558AYW6"/>
<keyword evidence="10" id="KW-0472">Membrane</keyword>
<sequence length="336" mass="36653">MKKSMFMAALLMSLMFILAACGGGSGGSSDESTEEASTEESTEETTESSEASSEETTEGSLSGTVTGDGSSTVAPILELINEDFNAEYPDVEVAVGVSGTGGGFEKFIAGETDFQNASREIQEEEITALEDAGIEYTEFKVANDGLTVAVNTENDFVDYLTFEELRMIYSGEATSWSDVRADFPDEEITAYAPDQSHGTHDFFKEVVMEDADIQAQLNQDTNVISQSVASDANSIGFFGYNFYMVNQDNLKGVPIQGPETEEPVEVSDETVMSYEYPLARPLFVYAKNEALQNNEAFLTFMEFTLNNASTAAEEAGYVALTEEEMQEQMDKLAEFQ</sequence>
<name>A0A558AYW6_9STAP</name>
<accession>A0A558AYW6</accession>
<dbReference type="Proteomes" id="UP000315103">
    <property type="component" value="Unassembled WGS sequence"/>
</dbReference>
<evidence type="ECO:0000313" key="13">
    <source>
        <dbReference type="EMBL" id="TVT29455.1"/>
    </source>
</evidence>
<evidence type="ECO:0000259" key="12">
    <source>
        <dbReference type="Pfam" id="PF12849"/>
    </source>
</evidence>
<proteinExistence type="inferred from homology"/>
<keyword evidence="5 10" id="KW-0813">Transport</keyword>
<protein>
    <recommendedName>
        <fullName evidence="10">Phosphate-binding protein</fullName>
    </recommendedName>
</protein>
<evidence type="ECO:0000256" key="5">
    <source>
        <dbReference type="ARBA" id="ARBA00022448"/>
    </source>
</evidence>
<keyword evidence="9 10" id="KW-0449">Lipoprotein</keyword>
<evidence type="ECO:0000256" key="2">
    <source>
        <dbReference type="ARBA" id="ARBA00004193"/>
    </source>
</evidence>
<organism evidence="13 14">
    <name type="scientific">Salinicoccus cyprini</name>
    <dbReference type="NCBI Taxonomy" id="2493691"/>
    <lineage>
        <taxon>Bacteria</taxon>
        <taxon>Bacillati</taxon>
        <taxon>Bacillota</taxon>
        <taxon>Bacilli</taxon>
        <taxon>Bacillales</taxon>
        <taxon>Staphylococcaceae</taxon>
        <taxon>Salinicoccus</taxon>
    </lineage>
</organism>
<evidence type="ECO:0000256" key="9">
    <source>
        <dbReference type="ARBA" id="ARBA00023288"/>
    </source>
</evidence>
<evidence type="ECO:0000256" key="11">
    <source>
        <dbReference type="SAM" id="MobiDB-lite"/>
    </source>
</evidence>
<comment type="subcellular location">
    <subcellularLocation>
        <location evidence="2 10">Cell membrane</location>
        <topology evidence="2 10">Lipid-anchor</topology>
    </subcellularLocation>
</comment>
<dbReference type="InterPro" id="IPR024370">
    <property type="entry name" value="PBP_domain"/>
</dbReference>
<feature type="compositionally biased region" description="Low complexity" evidence="11">
    <location>
        <begin position="58"/>
        <end position="67"/>
    </location>
</feature>
<evidence type="ECO:0000256" key="6">
    <source>
        <dbReference type="ARBA" id="ARBA00022592"/>
    </source>
</evidence>
<dbReference type="Pfam" id="PF12849">
    <property type="entry name" value="PBP_like_2"/>
    <property type="match status" value="1"/>
</dbReference>
<evidence type="ECO:0000256" key="8">
    <source>
        <dbReference type="ARBA" id="ARBA00023139"/>
    </source>
</evidence>
<dbReference type="InterPro" id="IPR050811">
    <property type="entry name" value="Phosphate_ABC_transporter"/>
</dbReference>
<feature type="signal peptide" evidence="10">
    <location>
        <begin position="1"/>
        <end position="19"/>
    </location>
</feature>
<keyword evidence="8 10" id="KW-0564">Palmitate</keyword>
<feature type="domain" description="PBP" evidence="12">
    <location>
        <begin position="56"/>
        <end position="306"/>
    </location>
</feature>
<comment type="function">
    <text evidence="1">Part of the ABC transporter complex PstSACB involved in phosphate import.</text>
</comment>
<dbReference type="RefSeq" id="WP_145286099.1">
    <property type="nucleotide sequence ID" value="NZ_VMSJ01000001.1"/>
</dbReference>
<evidence type="ECO:0000256" key="4">
    <source>
        <dbReference type="ARBA" id="ARBA00011529"/>
    </source>
</evidence>
<reference evidence="13 14" key="1">
    <citation type="submission" date="2019-07" db="EMBL/GenBank/DDBJ databases">
        <title>Salinicoccus cyprini sp. nov., isolated from gastro-intestinal tract of mirror carp, Cyprinus carpio var. specularis, collected from Gobind Sagar Reservoir, Himachal Pradesh, India.</title>
        <authorList>
            <person name="Talwar C."/>
            <person name="Singh A.K."/>
            <person name="Lal R."/>
            <person name="Negi R.K."/>
        </authorList>
    </citation>
    <scope>NUCLEOTIDE SEQUENCE [LARGE SCALE GENOMIC DNA]</scope>
    <source>
        <strain evidence="13 14">CT19</strain>
    </source>
</reference>
<comment type="subunit">
    <text evidence="4 10">The complex is composed of two ATP-binding proteins (PstB), two transmembrane proteins (PstC and PstA) and a solute-binding protein (PstS).</text>
</comment>
<dbReference type="SUPFAM" id="SSF53850">
    <property type="entry name" value="Periplasmic binding protein-like II"/>
    <property type="match status" value="1"/>
</dbReference>
<comment type="caution">
    <text evidence="13">The sequence shown here is derived from an EMBL/GenBank/DDBJ whole genome shotgun (WGS) entry which is preliminary data.</text>
</comment>
<dbReference type="CDD" id="cd13654">
    <property type="entry name" value="PBP2_phosphate_like_2"/>
    <property type="match status" value="1"/>
</dbReference>
<dbReference type="PANTHER" id="PTHR30570:SF1">
    <property type="entry name" value="PHOSPHATE-BINDING PROTEIN PSTS"/>
    <property type="match status" value="1"/>
</dbReference>